<feature type="domain" description="Tyrosine-protein phosphatase" evidence="8">
    <location>
        <begin position="84"/>
        <end position="238"/>
    </location>
</feature>
<evidence type="ECO:0000256" key="5">
    <source>
        <dbReference type="ARBA" id="ARBA00047562"/>
    </source>
</evidence>
<comment type="similarity">
    <text evidence="3">Belongs to the protein-tyrosine phosphatase family. Atypical dual-specificity phosphatase Siw14-like subfamily.</text>
</comment>
<dbReference type="PROSITE" id="PS00383">
    <property type="entry name" value="TYR_PHOSPHATASE_1"/>
    <property type="match status" value="1"/>
</dbReference>
<dbReference type="PANTHER" id="PTHR31126">
    <property type="entry name" value="TYROSINE-PROTEIN PHOSPHATASE"/>
    <property type="match status" value="1"/>
</dbReference>
<evidence type="ECO:0000256" key="4">
    <source>
        <dbReference type="ARBA" id="ARBA00047342"/>
    </source>
</evidence>
<dbReference type="PANTHER" id="PTHR31126:SF48">
    <property type="entry name" value="INOSITOL PHOSPHATASE SIW14"/>
    <property type="match status" value="1"/>
</dbReference>
<accession>A0AAD5L9B3</accession>
<keyword evidence="10" id="KW-1185">Reference proteome</keyword>
<gene>
    <name evidence="9" type="ORF">P43SY_004936</name>
</gene>
<dbReference type="InterPro" id="IPR016130">
    <property type="entry name" value="Tyr_Pase_AS"/>
</dbReference>
<name>A0AAD5L9B3_PYTIN</name>
<evidence type="ECO:0000256" key="7">
    <source>
        <dbReference type="ARBA" id="ARBA00048424"/>
    </source>
</evidence>
<dbReference type="InterPro" id="IPR004861">
    <property type="entry name" value="Siw14-like"/>
</dbReference>
<organism evidence="9 10">
    <name type="scientific">Pythium insidiosum</name>
    <name type="common">Pythiosis disease agent</name>
    <dbReference type="NCBI Taxonomy" id="114742"/>
    <lineage>
        <taxon>Eukaryota</taxon>
        <taxon>Sar</taxon>
        <taxon>Stramenopiles</taxon>
        <taxon>Oomycota</taxon>
        <taxon>Peronosporomycetes</taxon>
        <taxon>Pythiales</taxon>
        <taxon>Pythiaceae</taxon>
        <taxon>Pythium</taxon>
    </lineage>
</organism>
<proteinExistence type="inferred from homology"/>
<evidence type="ECO:0000256" key="2">
    <source>
        <dbReference type="ARBA" id="ARBA00022801"/>
    </source>
</evidence>
<dbReference type="Gene3D" id="3.90.190.10">
    <property type="entry name" value="Protein tyrosine phosphatase superfamily"/>
    <property type="match status" value="1"/>
</dbReference>
<dbReference type="CDD" id="cd14528">
    <property type="entry name" value="PFA-DSP_Siw14"/>
    <property type="match status" value="1"/>
</dbReference>
<comment type="caution">
    <text evidence="9">The sequence shown here is derived from an EMBL/GenBank/DDBJ whole genome shotgun (WGS) entry which is preliminary data.</text>
</comment>
<dbReference type="InterPro" id="IPR020428">
    <property type="entry name" value="PFA-DSPs"/>
</dbReference>
<dbReference type="AlphaFoldDB" id="A0AAD5L9B3"/>
<evidence type="ECO:0000256" key="6">
    <source>
        <dbReference type="ARBA" id="ARBA00047927"/>
    </source>
</evidence>
<dbReference type="GO" id="GO:0008486">
    <property type="term" value="F:diphosphoinositol-polyphosphate diphosphatase activity"/>
    <property type="evidence" value="ECO:0007669"/>
    <property type="project" value="UniProtKB-EC"/>
</dbReference>
<protein>
    <recommendedName>
        <fullName evidence="1">diphosphoinositol-polyphosphate diphosphatase</fullName>
        <ecNumber evidence="1">3.6.1.52</ecNumber>
    </recommendedName>
</protein>
<comment type="catalytic activity">
    <reaction evidence="5">
        <text>3,5-bis(diphospho)-1D-myo-inositol 1,2,4,6-tetrakisphosphate + H2O = 3-diphospho-1D-myo-inositol 1,2,4,5,6-pentakisphosphate + phosphate + 2 H(+)</text>
        <dbReference type="Rhea" id="RHEA:56312"/>
        <dbReference type="ChEBI" id="CHEBI:15377"/>
        <dbReference type="ChEBI" id="CHEBI:15378"/>
        <dbReference type="ChEBI" id="CHEBI:43474"/>
        <dbReference type="ChEBI" id="CHEBI:140372"/>
        <dbReference type="ChEBI" id="CHEBI:140374"/>
        <dbReference type="EC" id="3.6.1.52"/>
    </reaction>
    <physiologicalReaction direction="left-to-right" evidence="5">
        <dbReference type="Rhea" id="RHEA:56313"/>
    </physiologicalReaction>
</comment>
<dbReference type="GO" id="GO:0005737">
    <property type="term" value="C:cytoplasm"/>
    <property type="evidence" value="ECO:0007669"/>
    <property type="project" value="TreeGrafter"/>
</dbReference>
<evidence type="ECO:0000313" key="9">
    <source>
        <dbReference type="EMBL" id="KAJ0393436.1"/>
    </source>
</evidence>
<evidence type="ECO:0000259" key="8">
    <source>
        <dbReference type="PROSITE" id="PS50054"/>
    </source>
</evidence>
<dbReference type="InterPro" id="IPR020422">
    <property type="entry name" value="TYR_PHOSPHATASE_DUAL_dom"/>
</dbReference>
<sequence>MEIFPMMLIKSSWHGLDRSFVMAMRATAQALPVSEPFHPKEEDDDSDFVMAMRATAQALPVSEPFHPKEEDDDSEYEELIPPENFAMIEKGLYRSGFPKKKNFAFLKKCIGLKSILTLVLEDYPLANSEFNRLHGIKLLQFGVPGNKEPFVDIPEDGIVAALSAVLDKRNHPMLIHCNKGKHRTGCLVGALRKVQKWAFSSIFDEYIRFSAPKPRMMDQQFIELFNTERVTKNSKEHWPQWPGLQH</sequence>
<dbReference type="InterPro" id="IPR029021">
    <property type="entry name" value="Prot-tyrosine_phosphatase-like"/>
</dbReference>
<evidence type="ECO:0000313" key="10">
    <source>
        <dbReference type="Proteomes" id="UP001209570"/>
    </source>
</evidence>
<dbReference type="SUPFAM" id="SSF52799">
    <property type="entry name" value="(Phosphotyrosine protein) phosphatases II"/>
    <property type="match status" value="1"/>
</dbReference>
<comment type="catalytic activity">
    <reaction evidence="6">
        <text>1,5-bis(diphospho)-1D-myo-inositol 2,3,4,6-tetrakisphosphate + H2O = 1-diphospho-1D-myo-inositol 2,3,4,5,6-pentakisphosphate + phosphate + 2 H(+)</text>
        <dbReference type="Rhea" id="RHEA:79699"/>
        <dbReference type="ChEBI" id="CHEBI:15377"/>
        <dbReference type="ChEBI" id="CHEBI:15378"/>
        <dbReference type="ChEBI" id="CHEBI:43474"/>
        <dbReference type="ChEBI" id="CHEBI:74946"/>
        <dbReference type="ChEBI" id="CHEBI:77983"/>
        <dbReference type="EC" id="3.6.1.52"/>
    </reaction>
    <physiologicalReaction direction="left-to-right" evidence="6">
        <dbReference type="Rhea" id="RHEA:79700"/>
    </physiologicalReaction>
</comment>
<evidence type="ECO:0000256" key="1">
    <source>
        <dbReference type="ARBA" id="ARBA00012527"/>
    </source>
</evidence>
<dbReference type="PRINTS" id="PR01911">
    <property type="entry name" value="PFDSPHPHTASE"/>
</dbReference>
<dbReference type="FunFam" id="3.90.190.10:FF:000024">
    <property type="entry name" value="probable tyrosine-protein phosphatase At1g05000"/>
    <property type="match status" value="1"/>
</dbReference>
<evidence type="ECO:0000256" key="3">
    <source>
        <dbReference type="ARBA" id="ARBA00044949"/>
    </source>
</evidence>
<reference evidence="9" key="1">
    <citation type="submission" date="2021-12" db="EMBL/GenBank/DDBJ databases">
        <title>Prjna785345.</title>
        <authorList>
            <person name="Rujirawat T."/>
            <person name="Krajaejun T."/>
        </authorList>
    </citation>
    <scope>NUCLEOTIDE SEQUENCE</scope>
    <source>
        <strain evidence="9">Pi057C3</strain>
    </source>
</reference>
<dbReference type="EC" id="3.6.1.52" evidence="1"/>
<dbReference type="EMBL" id="JAKCXM010000493">
    <property type="protein sequence ID" value="KAJ0393436.1"/>
    <property type="molecule type" value="Genomic_DNA"/>
</dbReference>
<dbReference type="Proteomes" id="UP001209570">
    <property type="component" value="Unassembled WGS sequence"/>
</dbReference>
<comment type="catalytic activity">
    <reaction evidence="4">
        <text>5-diphospho-1D-myo-inositol 1,2,3,4,6-pentakisphosphate + H2O = 1D-myo-inositol hexakisphosphate + phosphate + H(+)</text>
        <dbReference type="Rhea" id="RHEA:22384"/>
        <dbReference type="ChEBI" id="CHEBI:15377"/>
        <dbReference type="ChEBI" id="CHEBI:15378"/>
        <dbReference type="ChEBI" id="CHEBI:43474"/>
        <dbReference type="ChEBI" id="CHEBI:58130"/>
        <dbReference type="ChEBI" id="CHEBI:58628"/>
        <dbReference type="EC" id="3.6.1.52"/>
    </reaction>
    <physiologicalReaction direction="left-to-right" evidence="4">
        <dbReference type="Rhea" id="RHEA:22385"/>
    </physiologicalReaction>
</comment>
<keyword evidence="2" id="KW-0378">Hydrolase</keyword>
<dbReference type="GO" id="GO:0016791">
    <property type="term" value="F:phosphatase activity"/>
    <property type="evidence" value="ECO:0007669"/>
    <property type="project" value="InterPro"/>
</dbReference>
<dbReference type="PROSITE" id="PS50054">
    <property type="entry name" value="TYR_PHOSPHATASE_DUAL"/>
    <property type="match status" value="1"/>
</dbReference>
<dbReference type="Pfam" id="PF03162">
    <property type="entry name" value="Y_phosphatase2"/>
    <property type="match status" value="1"/>
</dbReference>
<comment type="catalytic activity">
    <reaction evidence="7">
        <text>6-diphospho-1D-myo-inositol pentakisphosphate + H2O = 1D-myo-inositol hexakisphosphate + phosphate + H(+)</text>
        <dbReference type="Rhea" id="RHEA:79703"/>
        <dbReference type="ChEBI" id="CHEBI:15377"/>
        <dbReference type="ChEBI" id="CHEBI:15378"/>
        <dbReference type="ChEBI" id="CHEBI:43474"/>
        <dbReference type="ChEBI" id="CHEBI:58130"/>
        <dbReference type="ChEBI" id="CHEBI:230534"/>
        <dbReference type="EC" id="3.6.1.52"/>
    </reaction>
    <physiologicalReaction direction="left-to-right" evidence="7">
        <dbReference type="Rhea" id="RHEA:79704"/>
    </physiologicalReaction>
</comment>